<keyword evidence="1" id="KW-0175">Coiled coil</keyword>
<keyword evidence="4" id="KW-1185">Reference proteome</keyword>
<feature type="coiled-coil region" evidence="1">
    <location>
        <begin position="37"/>
        <end position="64"/>
    </location>
</feature>
<feature type="coiled-coil region" evidence="1">
    <location>
        <begin position="262"/>
        <end position="289"/>
    </location>
</feature>
<evidence type="ECO:0000256" key="2">
    <source>
        <dbReference type="SAM" id="MobiDB-lite"/>
    </source>
</evidence>
<evidence type="ECO:0000256" key="1">
    <source>
        <dbReference type="SAM" id="Coils"/>
    </source>
</evidence>
<dbReference type="AlphaFoldDB" id="A0A8R1E2A2"/>
<reference evidence="3" key="2">
    <citation type="submission" date="2022-06" db="UniProtKB">
        <authorList>
            <consortium name="EnsemblMetazoa"/>
        </authorList>
    </citation>
    <scope>IDENTIFICATION</scope>
    <source>
        <strain evidence="3">DF5081</strain>
    </source>
</reference>
<feature type="compositionally biased region" description="Basic and acidic residues" evidence="2">
    <location>
        <begin position="153"/>
        <end position="175"/>
    </location>
</feature>
<feature type="compositionally biased region" description="Basic and acidic residues" evidence="2">
    <location>
        <begin position="184"/>
        <end position="194"/>
    </location>
</feature>
<dbReference type="Proteomes" id="UP000005237">
    <property type="component" value="Unassembled WGS sequence"/>
</dbReference>
<accession>A0A8R1E2A2</accession>
<dbReference type="EnsemblMetazoa" id="CJA18354b.1">
    <property type="protein sequence ID" value="CJA18354b.1"/>
    <property type="gene ID" value="WBGene00137559"/>
</dbReference>
<name>A0A8R1E2A2_CAEJA</name>
<evidence type="ECO:0000313" key="4">
    <source>
        <dbReference type="Proteomes" id="UP000005237"/>
    </source>
</evidence>
<organism evidence="3 4">
    <name type="scientific">Caenorhabditis japonica</name>
    <dbReference type="NCBI Taxonomy" id="281687"/>
    <lineage>
        <taxon>Eukaryota</taxon>
        <taxon>Metazoa</taxon>
        <taxon>Ecdysozoa</taxon>
        <taxon>Nematoda</taxon>
        <taxon>Chromadorea</taxon>
        <taxon>Rhabditida</taxon>
        <taxon>Rhabditina</taxon>
        <taxon>Rhabditomorpha</taxon>
        <taxon>Rhabditoidea</taxon>
        <taxon>Rhabditidae</taxon>
        <taxon>Peloderinae</taxon>
        <taxon>Caenorhabditis</taxon>
    </lineage>
</organism>
<protein>
    <submittedName>
        <fullName evidence="3">Uncharacterized protein</fullName>
    </submittedName>
</protein>
<feature type="compositionally biased region" description="Acidic residues" evidence="2">
    <location>
        <begin position="126"/>
        <end position="137"/>
    </location>
</feature>
<sequence>MIIYYQMIIHYQMIIYYQIYYGTVDEVEFSRMKRFGQQKAAREVEEQRAALEAEIAEADRVIEEHIRFLKANDEEKLKKGISEKLKHVEMEMETGVGVDAGAKDDELTSSVKIFVQVCSHGLLVTENDESSGSEYEPDSSSAYRSSSSRHGRLQKEEKRNMSQQDLEDRRKEANKRNSKKYNKNKKEKEEKLMDDLAVQRNRVSETTKRNQEWDEKLIDSFRYIERKIEAPRHGFTDKESYEQRKSEIETDTEEKRINDKNLQRLAEKLKAMENIYNEATDDLETKTKNQNTFGSRKSRALHNMNIAKYEYDKASIQHDIERIAKLENLMIVVQIEVRIWCVEECPAANAPQCTLQHTVKKY</sequence>
<evidence type="ECO:0000313" key="3">
    <source>
        <dbReference type="EnsemblMetazoa" id="CJA18354b.1"/>
    </source>
</evidence>
<reference evidence="4" key="1">
    <citation type="submission" date="2010-08" db="EMBL/GenBank/DDBJ databases">
        <authorList>
            <consortium name="Caenorhabditis japonica Sequencing Consortium"/>
            <person name="Wilson R.K."/>
        </authorList>
    </citation>
    <scope>NUCLEOTIDE SEQUENCE [LARGE SCALE GENOMIC DNA]</scope>
    <source>
        <strain evidence="4">DF5081</strain>
    </source>
</reference>
<proteinExistence type="predicted"/>
<feature type="region of interest" description="Disordered" evidence="2">
    <location>
        <begin position="126"/>
        <end position="207"/>
    </location>
</feature>